<sequence>MGGRLSRALARRLGRGRLREHLPAEVDGECVFCRIVTGRGEASVVAESDRAVAFLDLQPVTPGHLLVVPRAHAAGLTDVEDVDGAAVWSLARRVGDGLRAAGLADGVNLLLADGAVAWQTVWHVHLHVIPRRRGDGLRLLAAWTRPARPSLDATAERIRAALGGSLG</sequence>
<evidence type="ECO:0000256" key="1">
    <source>
        <dbReference type="PIRSR" id="PIRSR601310-1"/>
    </source>
</evidence>
<accession>A0A6J4H856</accession>
<dbReference type="EC" id="3.6.1.17" evidence="5"/>
<dbReference type="InterPro" id="IPR001310">
    <property type="entry name" value="Histidine_triad_HIT"/>
</dbReference>
<organism evidence="5">
    <name type="scientific">uncultured Actinomycetospora sp</name>
    <dbReference type="NCBI Taxonomy" id="1135996"/>
    <lineage>
        <taxon>Bacteria</taxon>
        <taxon>Bacillati</taxon>
        <taxon>Actinomycetota</taxon>
        <taxon>Actinomycetes</taxon>
        <taxon>Pseudonocardiales</taxon>
        <taxon>Pseudonocardiaceae</taxon>
        <taxon>Actinomycetospora</taxon>
        <taxon>environmental samples</taxon>
    </lineage>
</organism>
<dbReference type="GO" id="GO:0009117">
    <property type="term" value="P:nucleotide metabolic process"/>
    <property type="evidence" value="ECO:0007669"/>
    <property type="project" value="TreeGrafter"/>
</dbReference>
<dbReference type="PROSITE" id="PS51084">
    <property type="entry name" value="HIT_2"/>
    <property type="match status" value="1"/>
</dbReference>
<gene>
    <name evidence="5" type="ORF">AVDCRST_MAG54-308</name>
</gene>
<proteinExistence type="predicted"/>
<dbReference type="PRINTS" id="PR00332">
    <property type="entry name" value="HISTRIAD"/>
</dbReference>
<dbReference type="InterPro" id="IPR019808">
    <property type="entry name" value="Histidine_triad_CS"/>
</dbReference>
<feature type="short sequence motif" description="Histidine triad motif" evidence="2 3">
    <location>
        <begin position="123"/>
        <end position="127"/>
    </location>
</feature>
<evidence type="ECO:0000256" key="3">
    <source>
        <dbReference type="PROSITE-ProRule" id="PRU00464"/>
    </source>
</evidence>
<dbReference type="PANTHER" id="PTHR46648:SF1">
    <property type="entry name" value="ADENOSINE 5'-MONOPHOSPHORAMIDASE HNT1"/>
    <property type="match status" value="1"/>
</dbReference>
<dbReference type="EMBL" id="CADCTH010000040">
    <property type="protein sequence ID" value="CAA9215335.1"/>
    <property type="molecule type" value="Genomic_DNA"/>
</dbReference>
<evidence type="ECO:0000313" key="5">
    <source>
        <dbReference type="EMBL" id="CAA9215335.1"/>
    </source>
</evidence>
<dbReference type="SUPFAM" id="SSF54197">
    <property type="entry name" value="HIT-like"/>
    <property type="match status" value="1"/>
</dbReference>
<dbReference type="AlphaFoldDB" id="A0A6J4H856"/>
<dbReference type="Gene3D" id="3.30.428.10">
    <property type="entry name" value="HIT-like"/>
    <property type="match status" value="1"/>
</dbReference>
<dbReference type="PANTHER" id="PTHR46648">
    <property type="entry name" value="HIT FAMILY PROTEIN 1"/>
    <property type="match status" value="1"/>
</dbReference>
<feature type="active site" description="Tele-AMP-histidine intermediate" evidence="1">
    <location>
        <position position="125"/>
    </location>
</feature>
<protein>
    <submittedName>
        <fullName evidence="5">Bis(5'-nucleosyl)-tetraphosphatase (Asymmetrical)</fullName>
        <ecNumber evidence="5">3.6.1.17</ecNumber>
    </submittedName>
</protein>
<name>A0A6J4H856_9PSEU</name>
<dbReference type="Pfam" id="PF01230">
    <property type="entry name" value="HIT"/>
    <property type="match status" value="1"/>
</dbReference>
<keyword evidence="5" id="KW-0378">Hydrolase</keyword>
<dbReference type="PROSITE" id="PS00892">
    <property type="entry name" value="HIT_1"/>
    <property type="match status" value="1"/>
</dbReference>
<dbReference type="InterPro" id="IPR036265">
    <property type="entry name" value="HIT-like_sf"/>
</dbReference>
<dbReference type="InterPro" id="IPR011146">
    <property type="entry name" value="HIT-like"/>
</dbReference>
<reference evidence="5" key="1">
    <citation type="submission" date="2020-02" db="EMBL/GenBank/DDBJ databases">
        <authorList>
            <person name="Meier V. D."/>
        </authorList>
    </citation>
    <scope>NUCLEOTIDE SEQUENCE</scope>
    <source>
        <strain evidence="5">AVDCRST_MAG54</strain>
    </source>
</reference>
<evidence type="ECO:0000259" key="4">
    <source>
        <dbReference type="PROSITE" id="PS51084"/>
    </source>
</evidence>
<feature type="domain" description="HIT" evidence="4">
    <location>
        <begin position="31"/>
        <end position="138"/>
    </location>
</feature>
<dbReference type="GO" id="GO:0004081">
    <property type="term" value="F:bis(5'-nucleosyl)-tetraphosphatase (asymmetrical) activity"/>
    <property type="evidence" value="ECO:0007669"/>
    <property type="project" value="UniProtKB-EC"/>
</dbReference>
<evidence type="ECO:0000256" key="2">
    <source>
        <dbReference type="PIRSR" id="PIRSR601310-3"/>
    </source>
</evidence>